<keyword evidence="5" id="KW-1133">Transmembrane helix</keyword>
<dbReference type="RefSeq" id="WP_010867304.1">
    <property type="nucleotide sequence ID" value="NC_000868.1"/>
</dbReference>
<evidence type="ECO:0000313" key="8">
    <source>
        <dbReference type="EMBL" id="CAB49104.1"/>
    </source>
</evidence>
<feature type="region of interest" description="Disordered" evidence="4">
    <location>
        <begin position="1272"/>
        <end position="1340"/>
    </location>
</feature>
<dbReference type="SUPFAM" id="SSF49344">
    <property type="entry name" value="CBD9-like"/>
    <property type="match status" value="2"/>
</dbReference>
<evidence type="ECO:0000259" key="7">
    <source>
        <dbReference type="Pfam" id="PF09985"/>
    </source>
</evidence>
<keyword evidence="5" id="KW-0812">Transmembrane</keyword>
<feature type="domain" description="Glucodextranase-like C-terminal" evidence="7">
    <location>
        <begin position="792"/>
        <end position="1021"/>
    </location>
</feature>
<gene>
    <name evidence="8" type="primary">apu</name>
    <name evidence="8" type="ORF">PAB0122</name>
</gene>
<evidence type="ECO:0000256" key="5">
    <source>
        <dbReference type="SAM" id="Phobius"/>
    </source>
</evidence>
<feature type="domain" description="Glucodextranase-like C-terminal" evidence="7">
    <location>
        <begin position="1033"/>
        <end position="1265"/>
    </location>
</feature>
<dbReference type="InterPro" id="IPR052046">
    <property type="entry name" value="GH57_Enzymes"/>
</dbReference>
<keyword evidence="5" id="KW-0472">Membrane</keyword>
<evidence type="ECO:0000259" key="6">
    <source>
        <dbReference type="Pfam" id="PF03065"/>
    </source>
</evidence>
<dbReference type="Pfam" id="PF03065">
    <property type="entry name" value="Glyco_hydro_57"/>
    <property type="match status" value="1"/>
</dbReference>
<dbReference type="CAZy" id="GH57">
    <property type="family name" value="Glycoside Hydrolase Family 57"/>
</dbReference>
<dbReference type="PATRIC" id="fig|272844.11.peg.194"/>
<evidence type="ECO:0000313" key="11">
    <source>
        <dbReference type="Proteomes" id="UP000009139"/>
    </source>
</evidence>
<feature type="domain" description="Glycoside hydrolase family 57 N-terminal" evidence="6">
    <location>
        <begin position="37"/>
        <end position="472"/>
    </location>
</feature>
<evidence type="ECO:0000256" key="2">
    <source>
        <dbReference type="ARBA" id="ARBA00023277"/>
    </source>
</evidence>
<dbReference type="PANTHER" id="PTHR36306">
    <property type="entry name" value="ALPHA-AMYLASE-RELATED-RELATED"/>
    <property type="match status" value="1"/>
</dbReference>
<accession>Q9V294</accession>
<reference evidence="8" key="2">
    <citation type="journal article" date="2000" name="J. Mol. Biol.">
        <title>Archaeal homologs of eukaryotic methylation guide small nucleolar RNAs: lessons from the Pyrococcus genomes.</title>
        <authorList>
            <person name="Gaspin C."/>
            <person name="Cavaille J."/>
            <person name="Erauso G."/>
        </authorList>
    </citation>
    <scope>NUCLEOTIDE SEQUENCE</scope>
    <source>
        <strain evidence="8">Orsay</strain>
    </source>
</reference>
<dbReference type="InterPro" id="IPR011330">
    <property type="entry name" value="Glyco_hydro/deAcase_b/a-brl"/>
</dbReference>
<dbReference type="HOGENOM" id="CLU_005603_0_0_2"/>
<dbReference type="GO" id="GO:0003824">
    <property type="term" value="F:catalytic activity"/>
    <property type="evidence" value="ECO:0007669"/>
    <property type="project" value="InterPro"/>
</dbReference>
<dbReference type="PIR" id="A75207">
    <property type="entry name" value="A75207"/>
</dbReference>
<dbReference type="CDD" id="cd09626">
    <property type="entry name" value="DOMON_glucodextranase_like"/>
    <property type="match status" value="2"/>
</dbReference>
<dbReference type="Proteomes" id="UP000009139">
    <property type="component" value="Chromosome"/>
</dbReference>
<dbReference type="Proteomes" id="UP000000810">
    <property type="component" value="Chromosome"/>
</dbReference>
<keyword evidence="2 3" id="KW-0119">Carbohydrate metabolism</keyword>
<dbReference type="CDD" id="cd10796">
    <property type="entry name" value="GH57N_APU"/>
    <property type="match status" value="1"/>
</dbReference>
<reference evidence="8" key="3">
    <citation type="journal article" date="2001" name="Genome Res.">
        <title>Genome evolution at the genus level: comparison of three complete genomes of hyperthermophilic archaea.</title>
        <authorList>
            <person name="Lecompte O."/>
            <person name="Ripp R."/>
            <person name="Puzos-Barbe V."/>
            <person name="Duprat S."/>
            <person name="Heilig R."/>
            <person name="Dietrich J."/>
            <person name="Thierry J.C."/>
            <person name="Poch O."/>
        </authorList>
    </citation>
    <scope>NUCLEOTIDE SEQUENCE</scope>
    <source>
        <strain evidence="8">Orsay</strain>
    </source>
</reference>
<organism evidence="8 10">
    <name type="scientific">Pyrococcus abyssi (strain GE5 / Orsay)</name>
    <dbReference type="NCBI Taxonomy" id="272844"/>
    <lineage>
        <taxon>Archaea</taxon>
        <taxon>Methanobacteriati</taxon>
        <taxon>Methanobacteriota</taxon>
        <taxon>Thermococci</taxon>
        <taxon>Thermococcales</taxon>
        <taxon>Thermococcaceae</taxon>
        <taxon>Pyrococcus</taxon>
    </lineage>
</organism>
<feature type="transmembrane region" description="Helical" evidence="5">
    <location>
        <begin position="1339"/>
        <end position="1358"/>
    </location>
</feature>
<proteinExistence type="inferred from homology"/>
<sequence>MRGKFRALFVLVIFVISVLGPGIKSVNAAEPKPLNVIIVWHQHQPYYYDPILGVYTRPWVRLHAANNYWKMAHYLSKYPDVHVTIDLSGSLIAQIADYMRGKKDIHQIITEKIAKGEPLTVEEKWFMLQAPGGFFDHTIPWNGEPVADKNGNPYRRFWRRYTQLKDKMLDAKNKYSNLPLEEQKIAVTSEFTEQDYIDLAVLFNLAWIDYDYIMNTPELKALYDKVDTGGYTRKDVETVLKHQMWLLNHTFEEHEKINLLLGNGNVEVTVVPYTHPIGPILNDFGWYEDFDAQVKKANELYKEYLGAGKVTPKGGWAAESALNDKTLEILAENGWKWVMTDQLVLEKLGVPKTIESYYKPWVAQFGDKKIYLFPRNHDLSDRVGFRYAGMNQYDAVKNFVEELLKIQKQNYDGSLVYVITLDGENPWEHYPFDGKLFLEELYRQLEELQKKGLIRTVTPSEYIEMFGDKANKLTPKMMKRLDFTTEDNVNALLKAKTLGELYDMVGVTEEMQWPESSWIDGTLSTWIGEPQENIAWYWLYLARKALFENKDNVKDWNKAYEYLFRAEGSDWFWWYGRDQNSMQDYVFDRYFKLYLYEIYKLAGLEPPSYLFGNYYPDGEPYIVRALVGLPEGVKKNWSSLSPLAKGIEVYFDDEGLHFVVLTNRSFEISIYEPEKIIGNTFTVLQKKPEEFRYSEVPFSKDSVGLLITTHITVKGERGEVFKATSYDNYKKVGEVKVNAINGGYEVVVPFDYIETPSDFYFAVSTINDNGSLEIITTPIHLKLPKEIEGTLITEIKDIEGDDHGPGNYTYATDKVFVEHHLDLLKVRLLERPNSYVFEFYFKELGDNPWNAPYGFSLQIMEVYLDYKEGGNTSAIKMFPDGPGSNVDLDPEHPWDVALRIAGWDYGNIIVLANGTTYQGEMKISADPVKNRIIVEVPKKYLPKVPEFMAVLVGSQDGFGPDKWRPVSVKAEQWVGGGAPADAVIAGVAPRVYDLLVPEGFEPTQEEQLSSFDPKAGKRAVVKMIPVKAKTNVIVDMKDIEGDDHGPGTYTYATDKVFVEHHLDLLRFRMLDTGDTYTLEFYFKELGDNPWNAPYGFSLQIIEVYLDFKEGGNTSAIKMFPDGPGSNVDLDPEHPWDVALRIAGWDYGNIIVPANGTVYTGEMKISADPIKNAIIVEVPKKFISLDKNYGLYGAVLVGSQDGFGPDKWRPVSVKAEQWVGGGASAEAVIAGVAPRVYDLLVPQGFRPTQEEQLSSFDPKAGKRAIVKMIPLWSVPKEEKPSQTGTTTTRTPTKTSTPTPEKTTPKTTKTKTETKESPSPSQTPPSAGAPPSGEERTTQKTGGICGPAFVLVIVAIVAIARKRF</sequence>
<evidence type="ECO:0000256" key="3">
    <source>
        <dbReference type="RuleBase" id="RU361196"/>
    </source>
</evidence>
<dbReference type="InterPro" id="IPR019248">
    <property type="entry name" value="Glucodextran_C"/>
</dbReference>
<name>Q9V294_PYRAB</name>
<protein>
    <submittedName>
        <fullName evidence="8 9">Amylopullulanase</fullName>
    </submittedName>
</protein>
<dbReference type="KEGG" id="pab:PAB0122"/>
<dbReference type="GO" id="GO:0005975">
    <property type="term" value="P:carbohydrate metabolic process"/>
    <property type="evidence" value="ECO:0007669"/>
    <property type="project" value="InterPro"/>
</dbReference>
<dbReference type="Gene3D" id="2.60.40.1190">
    <property type="match status" value="2"/>
</dbReference>
<reference evidence="8 10" key="4">
    <citation type="journal article" date="2003" name="Mol. Microbiol.">
        <title>An integrated analysis of the genome of the hyperthermophilic archaeon Pyrococcus abyssi.</title>
        <authorList>
            <person name="Cohen G."/>
            <person name="Barbe V."/>
            <person name="Flament D."/>
            <person name="Galperin M."/>
            <person name="Heilig R."/>
            <person name="Ripp R."/>
            <person name="Lecompte O."/>
            <person name="Prieur D."/>
            <person name="Poch O."/>
            <person name="Quellerou J."/>
            <person name="Thierry J.C."/>
            <person name="Van der Oost J."/>
            <person name="Weissenbach J."/>
            <person name="Zivanovic Y."/>
            <person name="Forterre P."/>
        </authorList>
    </citation>
    <scope>NUCLEOTIDE SEQUENCE [LARGE SCALE GENOMIC DNA]</scope>
    <source>
        <strain evidence="10">GE5 / Orsay</strain>
        <strain evidence="8">Orsay</strain>
    </source>
</reference>
<comment type="similarity">
    <text evidence="1 3">Belongs to the glycosyl hydrolase 57 family.</text>
</comment>
<dbReference type="EMBL" id="HE613800">
    <property type="protein sequence ID" value="CCE69556.1"/>
    <property type="molecule type" value="Genomic_DNA"/>
</dbReference>
<dbReference type="EMBL" id="AJ248283">
    <property type="protein sequence ID" value="CAB49104.1"/>
    <property type="molecule type" value="Genomic_DNA"/>
</dbReference>
<keyword evidence="10" id="KW-1185">Reference proteome</keyword>
<feature type="compositionally biased region" description="Low complexity" evidence="4">
    <location>
        <begin position="1280"/>
        <end position="1305"/>
    </location>
</feature>
<evidence type="ECO:0000313" key="10">
    <source>
        <dbReference type="Proteomes" id="UP000000810"/>
    </source>
</evidence>
<dbReference type="InterPro" id="IPR004300">
    <property type="entry name" value="Glyco_hydro_57_N"/>
</dbReference>
<dbReference type="OrthoDB" id="18576at2157"/>
<dbReference type="InterPro" id="IPR027291">
    <property type="entry name" value="Glyco_hydro_38_N_sf"/>
</dbReference>
<evidence type="ECO:0000256" key="4">
    <source>
        <dbReference type="SAM" id="MobiDB-lite"/>
    </source>
</evidence>
<dbReference type="Gene3D" id="3.20.110.10">
    <property type="entry name" value="Glycoside hydrolase 38, N terminal domain"/>
    <property type="match status" value="1"/>
</dbReference>
<dbReference type="PANTHER" id="PTHR36306:SF1">
    <property type="entry name" value="ALPHA-AMYLASE-RELATED"/>
    <property type="match status" value="1"/>
</dbReference>
<dbReference type="Pfam" id="PF09985">
    <property type="entry name" value="Glucodextran_C"/>
    <property type="match status" value="2"/>
</dbReference>
<evidence type="ECO:0000313" key="9">
    <source>
        <dbReference type="EMBL" id="CCE69556.1"/>
    </source>
</evidence>
<dbReference type="SUPFAM" id="SSF88713">
    <property type="entry name" value="Glycoside hydrolase/deacetylase"/>
    <property type="match status" value="1"/>
</dbReference>
<dbReference type="eggNOG" id="arCOG03771">
    <property type="taxonomic scope" value="Archaea"/>
</dbReference>
<evidence type="ECO:0000256" key="1">
    <source>
        <dbReference type="ARBA" id="ARBA00006821"/>
    </source>
</evidence>
<reference evidence="9 11" key="5">
    <citation type="journal article" date="2012" name="Curr. Microbiol.">
        <title>Re-annotation of two hyperthermophilic archaea Pyrococcus abyssi GE5 and Pyrococcus furiosus DSM 3638.</title>
        <authorList>
            <person name="Gao J."/>
            <person name="Wang J."/>
        </authorList>
    </citation>
    <scope>GENOME REANNOTATION</scope>
    <source>
        <strain evidence="9">GE5</strain>
        <strain evidence="11">GE5 / Orsay</strain>
    </source>
</reference>
<reference evidence="8" key="1">
    <citation type="submission" date="1999-07" db="EMBL/GenBank/DDBJ databases">
        <authorList>
            <person name="Genoscope"/>
        </authorList>
    </citation>
    <scope>NUCLEOTIDE SEQUENCE</scope>
    <source>
        <strain evidence="8">Orsay</strain>
    </source>
</reference>
<dbReference type="STRING" id="272844.PAB0122"/>